<comment type="subcellular location">
    <subcellularLocation>
        <location evidence="1">Nucleus</location>
    </subcellularLocation>
</comment>
<protein>
    <submittedName>
        <fullName evidence="10">Putative c2h2 finger domain protein</fullName>
    </submittedName>
</protein>
<dbReference type="PROSITE" id="PS00463">
    <property type="entry name" value="ZN2_CY6_FUNGAL_1"/>
    <property type="match status" value="1"/>
</dbReference>
<keyword evidence="4 7" id="KW-0863">Zinc-finger</keyword>
<dbReference type="OrthoDB" id="10018191at2759"/>
<keyword evidence="2" id="KW-0479">Metal-binding</keyword>
<evidence type="ECO:0000313" key="10">
    <source>
        <dbReference type="EMBL" id="KAF5877996.1"/>
    </source>
</evidence>
<dbReference type="GO" id="GO:0000785">
    <property type="term" value="C:chromatin"/>
    <property type="evidence" value="ECO:0007669"/>
    <property type="project" value="TreeGrafter"/>
</dbReference>
<dbReference type="InterPro" id="IPR036864">
    <property type="entry name" value="Zn2-C6_fun-type_DNA-bd_sf"/>
</dbReference>
<dbReference type="Proteomes" id="UP000531561">
    <property type="component" value="Unassembled WGS sequence"/>
</dbReference>
<dbReference type="CDD" id="cd12148">
    <property type="entry name" value="fungal_TF_MHR"/>
    <property type="match status" value="1"/>
</dbReference>
<evidence type="ECO:0000256" key="2">
    <source>
        <dbReference type="ARBA" id="ARBA00022723"/>
    </source>
</evidence>
<dbReference type="InterPro" id="IPR007219">
    <property type="entry name" value="XnlR_reg_dom"/>
</dbReference>
<keyword evidence="6" id="KW-0539">Nucleus</keyword>
<dbReference type="InterPro" id="IPR001138">
    <property type="entry name" value="Zn2Cys6_DnaBD"/>
</dbReference>
<evidence type="ECO:0000259" key="8">
    <source>
        <dbReference type="PROSITE" id="PS50048"/>
    </source>
</evidence>
<name>A0A8H6EMP7_9HELO</name>
<dbReference type="InterPro" id="IPR036236">
    <property type="entry name" value="Znf_C2H2_sf"/>
</dbReference>
<dbReference type="SUPFAM" id="SSF57701">
    <property type="entry name" value="Zn2/Cys6 DNA-binding domain"/>
    <property type="match status" value="1"/>
</dbReference>
<evidence type="ECO:0000256" key="1">
    <source>
        <dbReference type="ARBA" id="ARBA00004123"/>
    </source>
</evidence>
<dbReference type="CDD" id="cd00067">
    <property type="entry name" value="GAL4"/>
    <property type="match status" value="1"/>
</dbReference>
<evidence type="ECO:0000256" key="7">
    <source>
        <dbReference type="PROSITE-ProRule" id="PRU00042"/>
    </source>
</evidence>
<dbReference type="InterPro" id="IPR013087">
    <property type="entry name" value="Znf_C2H2_type"/>
</dbReference>
<dbReference type="GO" id="GO:0000981">
    <property type="term" value="F:DNA-binding transcription factor activity, RNA polymerase II-specific"/>
    <property type="evidence" value="ECO:0007669"/>
    <property type="project" value="InterPro"/>
</dbReference>
<evidence type="ECO:0000256" key="4">
    <source>
        <dbReference type="ARBA" id="ARBA00022771"/>
    </source>
</evidence>
<dbReference type="GO" id="GO:0006351">
    <property type="term" value="P:DNA-templated transcription"/>
    <property type="evidence" value="ECO:0007669"/>
    <property type="project" value="InterPro"/>
</dbReference>
<keyword evidence="5" id="KW-0862">Zinc</keyword>
<dbReference type="PANTHER" id="PTHR40626:SF8">
    <property type="entry name" value="C2H2 FINGER DOMAIN TRANSCRIPTION FACTOR (EUROFUNG)-RELATED"/>
    <property type="match status" value="1"/>
</dbReference>
<dbReference type="SMART" id="SM00066">
    <property type="entry name" value="GAL4"/>
    <property type="match status" value="1"/>
</dbReference>
<comment type="caution">
    <text evidence="10">The sequence shown here is derived from an EMBL/GenBank/DDBJ whole genome shotgun (WGS) entry which is preliminary data.</text>
</comment>
<proteinExistence type="predicted"/>
<evidence type="ECO:0000256" key="5">
    <source>
        <dbReference type="ARBA" id="ARBA00022833"/>
    </source>
</evidence>
<evidence type="ECO:0000313" key="11">
    <source>
        <dbReference type="Proteomes" id="UP000531561"/>
    </source>
</evidence>
<dbReference type="AlphaFoldDB" id="A0A8H6EMP7"/>
<evidence type="ECO:0000256" key="6">
    <source>
        <dbReference type="ARBA" id="ARBA00023242"/>
    </source>
</evidence>
<dbReference type="GeneID" id="59254300"/>
<evidence type="ECO:0000256" key="3">
    <source>
        <dbReference type="ARBA" id="ARBA00022737"/>
    </source>
</evidence>
<dbReference type="SMART" id="SM00355">
    <property type="entry name" value="ZnF_C2H2"/>
    <property type="match status" value="2"/>
</dbReference>
<gene>
    <name evidence="10" type="ORF">Bfra_000162</name>
</gene>
<reference evidence="10 11" key="1">
    <citation type="journal article" date="2020" name="Phytopathology">
        <title>A high-quality genome resource of Botrytis fragariae, a new and rapidly spreading fungal pathogen causing strawberry gray mold in the U.S.A.</title>
        <authorList>
            <person name="Wu Y."/>
            <person name="Saski C.A."/>
            <person name="Schnabel G."/>
            <person name="Xiao S."/>
            <person name="Hu M."/>
        </authorList>
    </citation>
    <scope>NUCLEOTIDE SEQUENCE [LARGE SCALE GENOMIC DNA]</scope>
    <source>
        <strain evidence="10 11">BVB16</strain>
    </source>
</reference>
<dbReference type="GO" id="GO:0005634">
    <property type="term" value="C:nucleus"/>
    <property type="evidence" value="ECO:0007669"/>
    <property type="project" value="UniProtKB-SubCell"/>
</dbReference>
<dbReference type="EMBL" id="JABFCT010000002">
    <property type="protein sequence ID" value="KAF5877996.1"/>
    <property type="molecule type" value="Genomic_DNA"/>
</dbReference>
<dbReference type="PROSITE" id="PS50157">
    <property type="entry name" value="ZINC_FINGER_C2H2_2"/>
    <property type="match status" value="1"/>
</dbReference>
<dbReference type="GO" id="GO:0008270">
    <property type="term" value="F:zinc ion binding"/>
    <property type="evidence" value="ECO:0007669"/>
    <property type="project" value="UniProtKB-KW"/>
</dbReference>
<feature type="domain" description="Zn(2)-C6 fungal-type" evidence="8">
    <location>
        <begin position="81"/>
        <end position="110"/>
    </location>
</feature>
<dbReference type="PROSITE" id="PS00028">
    <property type="entry name" value="ZINC_FINGER_C2H2_1"/>
    <property type="match status" value="1"/>
</dbReference>
<sequence length="682" mass="78834">MEAQSQTQSLSECNQCGKKFQRKAHLLRHQQQHSGVRPFSCIFCTKTFKRSDVLRDHFSRCELRGSAAIPDSLERGRKRHACNECSRLKVKCDNEVPCRKCKEFGRRCIKTWGTSMLLVFTERKFAISLTIYSRFRFIDKNFCKSGNGSSPILNTPSTTPEPTSDRNSIGFLLNFPNEAEFMREFPKASTGSSPKERTAEYTSLLPQNTIQPWAPGDMMNQNMVNFGYTSSMEVDQNLAFLHNLEFDTFERQTHEWQLPQDNLIPWSPDGMFNDRNVLEQRAYDIREKLRYAASSMVGPNAISKEVLEAVEIITADTIAAYIKLYFKHWHHHAPMVHEATFNPCTAALPLVLSVMSLGAMYSKQADEVAKGKLLLDIIETYIYSINGFNDEFDLPGRTYAERTKNLSQEWLQYQLEEFQGAYLIVVVQYWTGNEIARTRVRQQRFAKLVSIYRYLELNIVQHSPGFVIKDQVSFRDWIRKESYIRTATVMMMLDNAFAIFNNLTPRLQWAEIDLPFPSNEGYFKAAKFEDLKDHAGFPISKIKIKDAFLLLFSPMENAKEDLMPLCNRNLTALDMQMLIHILYVHIWTSTFCNPLVYLPSTSIPSIVAPFKLAIQNWKFVWDDIKSAVDADEWNRLGFERTAETYYTAVRSILEVFETRNGKFPPFPSDCEKGAHMKRLLSF</sequence>
<organism evidence="10 11">
    <name type="scientific">Botrytis fragariae</name>
    <dbReference type="NCBI Taxonomy" id="1964551"/>
    <lineage>
        <taxon>Eukaryota</taxon>
        <taxon>Fungi</taxon>
        <taxon>Dikarya</taxon>
        <taxon>Ascomycota</taxon>
        <taxon>Pezizomycotina</taxon>
        <taxon>Leotiomycetes</taxon>
        <taxon>Helotiales</taxon>
        <taxon>Sclerotiniaceae</taxon>
        <taxon>Botrytis</taxon>
    </lineage>
</organism>
<dbReference type="PROSITE" id="PS50048">
    <property type="entry name" value="ZN2_CY6_FUNGAL_2"/>
    <property type="match status" value="1"/>
</dbReference>
<accession>A0A8H6EMP7</accession>
<dbReference type="RefSeq" id="XP_037196941.1">
    <property type="nucleotide sequence ID" value="XM_037330608.1"/>
</dbReference>
<dbReference type="GO" id="GO:0000978">
    <property type="term" value="F:RNA polymerase II cis-regulatory region sequence-specific DNA binding"/>
    <property type="evidence" value="ECO:0007669"/>
    <property type="project" value="InterPro"/>
</dbReference>
<dbReference type="Gene3D" id="3.30.160.60">
    <property type="entry name" value="Classic Zinc Finger"/>
    <property type="match status" value="2"/>
</dbReference>
<dbReference type="Gene3D" id="4.10.240.10">
    <property type="entry name" value="Zn(2)-C6 fungal-type DNA-binding domain"/>
    <property type="match status" value="1"/>
</dbReference>
<dbReference type="Pfam" id="PF00172">
    <property type="entry name" value="Zn_clus"/>
    <property type="match status" value="1"/>
</dbReference>
<dbReference type="PANTHER" id="PTHR40626">
    <property type="entry name" value="MIP31509P"/>
    <property type="match status" value="1"/>
</dbReference>
<keyword evidence="11" id="KW-1185">Reference proteome</keyword>
<dbReference type="SUPFAM" id="SSF57667">
    <property type="entry name" value="beta-beta-alpha zinc fingers"/>
    <property type="match status" value="1"/>
</dbReference>
<dbReference type="Pfam" id="PF04082">
    <property type="entry name" value="Fungal_trans"/>
    <property type="match status" value="1"/>
</dbReference>
<evidence type="ECO:0000259" key="9">
    <source>
        <dbReference type="PROSITE" id="PS50157"/>
    </source>
</evidence>
<dbReference type="InterPro" id="IPR051059">
    <property type="entry name" value="VerF-like"/>
</dbReference>
<feature type="domain" description="C2H2-type" evidence="9">
    <location>
        <begin position="11"/>
        <end position="38"/>
    </location>
</feature>
<keyword evidence="3" id="KW-0677">Repeat</keyword>